<dbReference type="InterPro" id="IPR006016">
    <property type="entry name" value="UspA"/>
</dbReference>
<protein>
    <submittedName>
        <fullName evidence="2">Universal stress protein</fullName>
    </submittedName>
</protein>
<dbReference type="InterPro" id="IPR014729">
    <property type="entry name" value="Rossmann-like_a/b/a_fold"/>
</dbReference>
<reference evidence="2 3" key="1">
    <citation type="submission" date="2018-11" db="EMBL/GenBank/DDBJ databases">
        <title>Genome sequences of Natronomonas sp. CBA1133.</title>
        <authorList>
            <person name="Roh S.W."/>
            <person name="Cha I.-T."/>
        </authorList>
    </citation>
    <scope>NUCLEOTIDE SEQUENCE [LARGE SCALE GENOMIC DNA]</scope>
    <source>
        <strain evidence="2 3">CBA1133</strain>
    </source>
</reference>
<dbReference type="Gene3D" id="3.40.50.620">
    <property type="entry name" value="HUPs"/>
    <property type="match status" value="1"/>
</dbReference>
<sequence>MHYFVAFDGTRLSEEAVRRVRSMAHATDDITVATAIPDGDEEFARERGWLAEDDPFEMEAVVRSAREEALSLASAAEFDALRVGHHAPSGAIGSRLRRLVRDIDPEVVVVGSENAGHQMDAVGSVASSVIGGDSYDVLVVRHVRE</sequence>
<dbReference type="SUPFAM" id="SSF52402">
    <property type="entry name" value="Adenine nucleotide alpha hydrolases-like"/>
    <property type="match status" value="1"/>
</dbReference>
<evidence type="ECO:0000313" key="2">
    <source>
        <dbReference type="EMBL" id="RNJ26737.1"/>
    </source>
</evidence>
<proteinExistence type="predicted"/>
<dbReference type="Pfam" id="PF00582">
    <property type="entry name" value="Usp"/>
    <property type="match status" value="1"/>
</dbReference>
<comment type="caution">
    <text evidence="2">The sequence shown here is derived from an EMBL/GenBank/DDBJ whole genome shotgun (WGS) entry which is preliminary data.</text>
</comment>
<dbReference type="Proteomes" id="UP000270581">
    <property type="component" value="Unassembled WGS sequence"/>
</dbReference>
<dbReference type="RefSeq" id="WP_123124230.1">
    <property type="nucleotide sequence ID" value="NZ_QKNW01000001.1"/>
</dbReference>
<feature type="domain" description="UspA" evidence="1">
    <location>
        <begin position="5"/>
        <end position="141"/>
    </location>
</feature>
<name>A0AAJ4UW57_9EURY</name>
<evidence type="ECO:0000259" key="1">
    <source>
        <dbReference type="Pfam" id="PF00582"/>
    </source>
</evidence>
<gene>
    <name evidence="2" type="ORF">Nmn1133_08660</name>
</gene>
<evidence type="ECO:0000313" key="3">
    <source>
        <dbReference type="Proteomes" id="UP000270581"/>
    </source>
</evidence>
<organism evidence="2 3">
    <name type="scientific">Halosegnis longus</name>
    <dbReference type="NCBI Taxonomy" id="2216012"/>
    <lineage>
        <taxon>Archaea</taxon>
        <taxon>Methanobacteriati</taxon>
        <taxon>Methanobacteriota</taxon>
        <taxon>Stenosarchaea group</taxon>
        <taxon>Halobacteria</taxon>
        <taxon>Halobacteriales</taxon>
        <taxon>Natronomonadaceae</taxon>
        <taxon>Halosegnis</taxon>
    </lineage>
</organism>
<accession>A0AAJ4UW57</accession>
<dbReference type="EMBL" id="RJJC01000001">
    <property type="protein sequence ID" value="RNJ26737.1"/>
    <property type="molecule type" value="Genomic_DNA"/>
</dbReference>
<dbReference type="AlphaFoldDB" id="A0AAJ4UW57"/>
<keyword evidence="3" id="KW-1185">Reference proteome</keyword>